<keyword evidence="1" id="KW-1133">Transmembrane helix</keyword>
<keyword evidence="3" id="KW-1185">Reference proteome</keyword>
<accession>A9AUF6</accession>
<reference evidence="2 3" key="1">
    <citation type="journal article" date="2011" name="Stand. Genomic Sci.">
        <title>Complete genome sequence of the filamentous gliding predatory bacterium Herpetosiphon aurantiacus type strain (114-95(T)).</title>
        <authorList>
            <person name="Kiss H."/>
            <person name="Nett M."/>
            <person name="Domin N."/>
            <person name="Martin K."/>
            <person name="Maresca J.A."/>
            <person name="Copeland A."/>
            <person name="Lapidus A."/>
            <person name="Lucas S."/>
            <person name="Berry K.W."/>
            <person name="Glavina Del Rio T."/>
            <person name="Dalin E."/>
            <person name="Tice H."/>
            <person name="Pitluck S."/>
            <person name="Richardson P."/>
            <person name="Bruce D."/>
            <person name="Goodwin L."/>
            <person name="Han C."/>
            <person name="Detter J.C."/>
            <person name="Schmutz J."/>
            <person name="Brettin T."/>
            <person name="Land M."/>
            <person name="Hauser L."/>
            <person name="Kyrpides N.C."/>
            <person name="Ivanova N."/>
            <person name="Goker M."/>
            <person name="Woyke T."/>
            <person name="Klenk H.P."/>
            <person name="Bryant D.A."/>
        </authorList>
    </citation>
    <scope>NUCLEOTIDE SEQUENCE [LARGE SCALE GENOMIC DNA]</scope>
    <source>
        <strain evidence="3">ATCC 23779 / DSM 785 / 114-95</strain>
    </source>
</reference>
<dbReference type="Proteomes" id="UP000000787">
    <property type="component" value="Chromosome"/>
</dbReference>
<feature type="transmembrane region" description="Helical" evidence="1">
    <location>
        <begin position="85"/>
        <end position="104"/>
    </location>
</feature>
<dbReference type="BioCyc" id="HAUR316274:GHYA-430-MONOMER"/>
<proteinExistence type="predicted"/>
<organism evidence="2 3">
    <name type="scientific">Herpetosiphon aurantiacus (strain ATCC 23779 / DSM 785 / 114-95)</name>
    <dbReference type="NCBI Taxonomy" id="316274"/>
    <lineage>
        <taxon>Bacteria</taxon>
        <taxon>Bacillati</taxon>
        <taxon>Chloroflexota</taxon>
        <taxon>Chloroflexia</taxon>
        <taxon>Herpetosiphonales</taxon>
        <taxon>Herpetosiphonaceae</taxon>
        <taxon>Herpetosiphon</taxon>
    </lineage>
</organism>
<sequence length="162" mass="18512">MQQILIACGSNQLGQIFALVGVLVLFFINLGIKWFFLAKTRRSARRSLFIDSFGLMFMTGVVTVFVFISAYILPTFLFVIEIGFFYSYQIFIWAIVCIVDTFLIERWLLKPKAQAISLNDDQQLQVEAVPMSYQPAWAVALQSNTLIVILVALFFQMIDSMN</sequence>
<dbReference type="HOGENOM" id="CLU_1658410_0_0_0"/>
<feature type="transmembrane region" description="Helical" evidence="1">
    <location>
        <begin position="16"/>
        <end position="36"/>
    </location>
</feature>
<keyword evidence="1" id="KW-0812">Transmembrane</keyword>
<dbReference type="KEGG" id="hau:Haur_0424"/>
<evidence type="ECO:0000313" key="3">
    <source>
        <dbReference type="Proteomes" id="UP000000787"/>
    </source>
</evidence>
<dbReference type="STRING" id="316274.Haur_0424"/>
<gene>
    <name evidence="2" type="ordered locus">Haur_0424</name>
</gene>
<evidence type="ECO:0000256" key="1">
    <source>
        <dbReference type="SAM" id="Phobius"/>
    </source>
</evidence>
<dbReference type="EMBL" id="CP000875">
    <property type="protein sequence ID" value="ABX03075.1"/>
    <property type="molecule type" value="Genomic_DNA"/>
</dbReference>
<dbReference type="InParanoid" id="A9AUF6"/>
<feature type="transmembrane region" description="Helical" evidence="1">
    <location>
        <begin position="48"/>
        <end position="73"/>
    </location>
</feature>
<feature type="transmembrane region" description="Helical" evidence="1">
    <location>
        <begin position="136"/>
        <end position="158"/>
    </location>
</feature>
<protein>
    <submittedName>
        <fullName evidence="2">Uncharacterized protein</fullName>
    </submittedName>
</protein>
<evidence type="ECO:0000313" key="2">
    <source>
        <dbReference type="EMBL" id="ABX03075.1"/>
    </source>
</evidence>
<keyword evidence="1" id="KW-0472">Membrane</keyword>
<dbReference type="AlphaFoldDB" id="A9AUF6"/>
<name>A9AUF6_HERA2</name>